<dbReference type="SUPFAM" id="SSF55315">
    <property type="entry name" value="L30e-like"/>
    <property type="match status" value="1"/>
</dbReference>
<dbReference type="Proteomes" id="UP000324479">
    <property type="component" value="Unassembled WGS sequence"/>
</dbReference>
<evidence type="ECO:0000259" key="3">
    <source>
        <dbReference type="Pfam" id="PF00588"/>
    </source>
</evidence>
<dbReference type="InterPro" id="IPR029026">
    <property type="entry name" value="tRNA_m1G_MTases_N"/>
</dbReference>
<dbReference type="PANTHER" id="PTHR43191">
    <property type="entry name" value="RRNA METHYLTRANSFERASE 3"/>
    <property type="match status" value="1"/>
</dbReference>
<dbReference type="InterPro" id="IPR051259">
    <property type="entry name" value="rRNA_Methyltransferase"/>
</dbReference>
<sequence length="284" mass="30640">MSRFVEVAVNDARLVPYRNLRQHPAGRSRDRGHFVVEGRWVVQRLLASGHQVESIVIEAGRDVSELGPIPPQTELFRLSKEQIRQLAGFDFHRGVLACAVRKPFGKLQHWKPRGLALAAIGVTDMQNLGSMLRSAAAFGIRDILLDDSTVDPYARRVVRVSMGAALTGRYFELSDPIADLRDLAAGRADVLAATLGENSVDVQTFSAEGRPIVLVVGNEALGLPSDVQEVASHCVRIPMPGAGGNDPGNGELPQDATSAVDSLNVSVAAAILMYELTRCRSRSG</sequence>
<keyword evidence="5" id="KW-1185">Reference proteome</keyword>
<dbReference type="EMBL" id="VWOX01000003">
    <property type="protein sequence ID" value="KAA5545133.1"/>
    <property type="molecule type" value="Genomic_DNA"/>
</dbReference>
<gene>
    <name evidence="4" type="ORF">FYK55_05510</name>
</gene>
<dbReference type="InterPro" id="IPR029028">
    <property type="entry name" value="Alpha/beta_knot_MTases"/>
</dbReference>
<keyword evidence="2 4" id="KW-0808">Transferase</keyword>
<evidence type="ECO:0000256" key="1">
    <source>
        <dbReference type="ARBA" id="ARBA00022603"/>
    </source>
</evidence>
<protein>
    <submittedName>
        <fullName evidence="4">RNA methyltransferase</fullName>
    </submittedName>
</protein>
<keyword evidence="1 4" id="KW-0489">Methyltransferase</keyword>
<dbReference type="InterPro" id="IPR001537">
    <property type="entry name" value="SpoU_MeTrfase"/>
</dbReference>
<organism evidence="4 5">
    <name type="scientific">Roseiconus nitratireducens</name>
    <dbReference type="NCBI Taxonomy" id="2605748"/>
    <lineage>
        <taxon>Bacteria</taxon>
        <taxon>Pseudomonadati</taxon>
        <taxon>Planctomycetota</taxon>
        <taxon>Planctomycetia</taxon>
        <taxon>Pirellulales</taxon>
        <taxon>Pirellulaceae</taxon>
        <taxon>Roseiconus</taxon>
    </lineage>
</organism>
<dbReference type="InterPro" id="IPR029064">
    <property type="entry name" value="Ribosomal_eL30-like_sf"/>
</dbReference>
<dbReference type="SUPFAM" id="SSF75217">
    <property type="entry name" value="alpha/beta knot"/>
    <property type="match status" value="1"/>
</dbReference>
<dbReference type="PANTHER" id="PTHR43191:SF12">
    <property type="entry name" value="RRNA METHYLASE"/>
    <property type="match status" value="1"/>
</dbReference>
<evidence type="ECO:0000256" key="2">
    <source>
        <dbReference type="ARBA" id="ARBA00022679"/>
    </source>
</evidence>
<dbReference type="GO" id="GO:0003723">
    <property type="term" value="F:RNA binding"/>
    <property type="evidence" value="ECO:0007669"/>
    <property type="project" value="InterPro"/>
</dbReference>
<feature type="domain" description="tRNA/rRNA methyltransferase SpoU type" evidence="3">
    <location>
        <begin position="116"/>
        <end position="241"/>
    </location>
</feature>
<reference evidence="4 5" key="1">
    <citation type="submission" date="2019-08" db="EMBL/GenBank/DDBJ databases">
        <authorList>
            <person name="Dhanesh K."/>
            <person name="Kumar G."/>
            <person name="Sasikala C."/>
            <person name="Venkata Ramana C."/>
        </authorList>
    </citation>
    <scope>NUCLEOTIDE SEQUENCE [LARGE SCALE GENOMIC DNA]</scope>
    <source>
        <strain evidence="4 5">JC645</strain>
    </source>
</reference>
<dbReference type="Pfam" id="PF00588">
    <property type="entry name" value="SpoU_methylase"/>
    <property type="match status" value="1"/>
</dbReference>
<proteinExistence type="predicted"/>
<dbReference type="CDD" id="cd18095">
    <property type="entry name" value="SpoU-like_rRNA-MTase"/>
    <property type="match status" value="1"/>
</dbReference>
<comment type="caution">
    <text evidence="4">The sequence shown here is derived from an EMBL/GenBank/DDBJ whole genome shotgun (WGS) entry which is preliminary data.</text>
</comment>
<dbReference type="GO" id="GO:0008173">
    <property type="term" value="F:RNA methyltransferase activity"/>
    <property type="evidence" value="ECO:0007669"/>
    <property type="project" value="InterPro"/>
</dbReference>
<dbReference type="RefSeq" id="WP_150075400.1">
    <property type="nucleotide sequence ID" value="NZ_VWOX01000003.1"/>
</dbReference>
<dbReference type="AlphaFoldDB" id="A0A5M6DCM6"/>
<accession>A0A5M6DCM6</accession>
<dbReference type="Gene3D" id="3.40.1280.10">
    <property type="match status" value="1"/>
</dbReference>
<evidence type="ECO:0000313" key="4">
    <source>
        <dbReference type="EMBL" id="KAA5545133.1"/>
    </source>
</evidence>
<evidence type="ECO:0000313" key="5">
    <source>
        <dbReference type="Proteomes" id="UP000324479"/>
    </source>
</evidence>
<dbReference type="GO" id="GO:0032259">
    <property type="term" value="P:methylation"/>
    <property type="evidence" value="ECO:0007669"/>
    <property type="project" value="UniProtKB-KW"/>
</dbReference>
<dbReference type="Gene3D" id="3.30.1330.30">
    <property type="match status" value="1"/>
</dbReference>
<name>A0A5M6DCM6_9BACT</name>
<dbReference type="GO" id="GO:0006396">
    <property type="term" value="P:RNA processing"/>
    <property type="evidence" value="ECO:0007669"/>
    <property type="project" value="InterPro"/>
</dbReference>